<organism evidence="2 3">
    <name type="scientific">Streptomyces rugosispiralis</name>
    <dbReference type="NCBI Taxonomy" id="2967341"/>
    <lineage>
        <taxon>Bacteria</taxon>
        <taxon>Bacillati</taxon>
        <taxon>Actinomycetota</taxon>
        <taxon>Actinomycetes</taxon>
        <taxon>Kitasatosporales</taxon>
        <taxon>Streptomycetaceae</taxon>
        <taxon>Streptomyces</taxon>
    </lineage>
</organism>
<evidence type="ECO:0000256" key="1">
    <source>
        <dbReference type="SAM" id="MobiDB-lite"/>
    </source>
</evidence>
<accession>A0ABT1UTY7</accession>
<keyword evidence="3" id="KW-1185">Reference proteome</keyword>
<comment type="caution">
    <text evidence="2">The sequence shown here is derived from an EMBL/GenBank/DDBJ whole genome shotgun (WGS) entry which is preliminary data.</text>
</comment>
<name>A0ABT1UTY7_9ACTN</name>
<feature type="region of interest" description="Disordered" evidence="1">
    <location>
        <begin position="65"/>
        <end position="85"/>
    </location>
</feature>
<gene>
    <name evidence="2" type="ORF">NP777_10025</name>
</gene>
<dbReference type="EMBL" id="JANIAA010000004">
    <property type="protein sequence ID" value="MCQ8188582.1"/>
    <property type="molecule type" value="Genomic_DNA"/>
</dbReference>
<proteinExistence type="predicted"/>
<protein>
    <submittedName>
        <fullName evidence="2">Uncharacterized protein</fullName>
    </submittedName>
</protein>
<sequence length="104" mass="10762">MSATTFSYWARFRSGSHLYALRAAVADLHPGGHLGEAAGERVVDVVVDVHPLGGDADLAGVHEAGPEELLGDRSAGNSISRRSSRGAALQVVKARRAASIALSS</sequence>
<reference evidence="2 3" key="1">
    <citation type="submission" date="2022-07" db="EMBL/GenBank/DDBJ databases">
        <authorList>
            <person name="Phongsopitanun W."/>
            <person name="Tanasupawat S."/>
        </authorList>
    </citation>
    <scope>NUCLEOTIDE SEQUENCE [LARGE SCALE GENOMIC DNA]</scope>
    <source>
        <strain evidence="2 3">RCU-064</strain>
    </source>
</reference>
<evidence type="ECO:0000313" key="2">
    <source>
        <dbReference type="EMBL" id="MCQ8188582.1"/>
    </source>
</evidence>
<dbReference type="Proteomes" id="UP001204746">
    <property type="component" value="Unassembled WGS sequence"/>
</dbReference>
<evidence type="ECO:0000313" key="3">
    <source>
        <dbReference type="Proteomes" id="UP001204746"/>
    </source>
</evidence>